<evidence type="ECO:0000256" key="2">
    <source>
        <dbReference type="SAM" id="SignalP"/>
    </source>
</evidence>
<name>A0AAE0CJU3_9ROSI</name>
<feature type="domain" description="Reverse transcriptase zinc-binding" evidence="3">
    <location>
        <begin position="108"/>
        <end position="174"/>
    </location>
</feature>
<reference evidence="4" key="1">
    <citation type="journal article" date="2023" name="Plant J.">
        <title>Genome sequences and population genomics provide insights into the demographic history, inbreeding, and mutation load of two 'living fossil' tree species of Dipteronia.</title>
        <authorList>
            <person name="Feng Y."/>
            <person name="Comes H.P."/>
            <person name="Chen J."/>
            <person name="Zhu S."/>
            <person name="Lu R."/>
            <person name="Zhang X."/>
            <person name="Li P."/>
            <person name="Qiu J."/>
            <person name="Olsen K.M."/>
            <person name="Qiu Y."/>
        </authorList>
    </citation>
    <scope>NUCLEOTIDE SEQUENCE</scope>
    <source>
        <strain evidence="4">KIB01</strain>
    </source>
</reference>
<keyword evidence="5" id="KW-1185">Reference proteome</keyword>
<accession>A0AAE0CJU3</accession>
<evidence type="ECO:0000256" key="1">
    <source>
        <dbReference type="SAM" id="MobiDB-lite"/>
    </source>
</evidence>
<dbReference type="InterPro" id="IPR026960">
    <property type="entry name" value="RVT-Znf"/>
</dbReference>
<evidence type="ECO:0000313" key="5">
    <source>
        <dbReference type="Proteomes" id="UP001280121"/>
    </source>
</evidence>
<dbReference type="EMBL" id="JANJYI010000004">
    <property type="protein sequence ID" value="KAK2653785.1"/>
    <property type="molecule type" value="Genomic_DNA"/>
</dbReference>
<proteinExistence type="predicted"/>
<feature type="region of interest" description="Disordered" evidence="1">
    <location>
        <begin position="545"/>
        <end position="580"/>
    </location>
</feature>
<dbReference type="Proteomes" id="UP001280121">
    <property type="component" value="Unassembled WGS sequence"/>
</dbReference>
<dbReference type="Pfam" id="PF13966">
    <property type="entry name" value="zf-RVT"/>
    <property type="match status" value="1"/>
</dbReference>
<dbReference type="AlphaFoldDB" id="A0AAE0CJU3"/>
<comment type="caution">
    <text evidence="4">The sequence shown here is derived from an EMBL/GenBank/DDBJ whole genome shotgun (WGS) entry which is preliminary data.</text>
</comment>
<evidence type="ECO:0000313" key="4">
    <source>
        <dbReference type="EMBL" id="KAK2653785.1"/>
    </source>
</evidence>
<evidence type="ECO:0000259" key="3">
    <source>
        <dbReference type="Pfam" id="PF13966"/>
    </source>
</evidence>
<organism evidence="4 5">
    <name type="scientific">Dipteronia dyeriana</name>
    <dbReference type="NCBI Taxonomy" id="168575"/>
    <lineage>
        <taxon>Eukaryota</taxon>
        <taxon>Viridiplantae</taxon>
        <taxon>Streptophyta</taxon>
        <taxon>Embryophyta</taxon>
        <taxon>Tracheophyta</taxon>
        <taxon>Spermatophyta</taxon>
        <taxon>Magnoliopsida</taxon>
        <taxon>eudicotyledons</taxon>
        <taxon>Gunneridae</taxon>
        <taxon>Pentapetalae</taxon>
        <taxon>rosids</taxon>
        <taxon>malvids</taxon>
        <taxon>Sapindales</taxon>
        <taxon>Sapindaceae</taxon>
        <taxon>Hippocastanoideae</taxon>
        <taxon>Acereae</taxon>
        <taxon>Dipteronia</taxon>
    </lineage>
</organism>
<protein>
    <recommendedName>
        <fullName evidence="3">Reverse transcriptase zinc-binding domain-containing protein</fullName>
    </recommendedName>
</protein>
<feature type="signal peptide" evidence="2">
    <location>
        <begin position="1"/>
        <end position="27"/>
    </location>
</feature>
<keyword evidence="2" id="KW-0732">Signal</keyword>
<sequence length="580" mass="65814">MIACCSLKLILLVVWLSEMCLIGENLGLEEELLYAGGKEILVKAVILSIPTYAMSLFRLPQGKIKEVERLCARLNCLAFDNTGEYTVRSGYIVGCDVLDSPTTSGLNDAFSWWKLLWRLNIPLKVKLFVWRACNNWIPTMVNLEGRGLRVSSRCPVCDYGRETTWHALWGCKKHKPVRESMLVAQHIGSDIDLCDVVVWSEAFVSDYSKANEVGRQTDSQIPKKNVVWQPPCIGRYQLNTNAAIDTDGKIVGFGAVIRDSEGMSMTYQELVLIMQTVVKYDVDKYSIDLQSISMVSGTTCRTFIRNNDDVQFMLWEDRVILQVCVSLIERATGGVIDEQIPHRDNTQQFRSSGGSKQMFIERSGIDGQENLYGVPPKVVDQGELVGPQFDDVFGCQIEMNDGQFNHHYNDMNNEQNNEPNVRPIHEVDDEENLHPIDNIANNEEEKEVVELERCARRVHRFSYSATYIAGTFVVRPNVTPYDYDNVTTERNLDFTSLCVDYYKRQTLIDVSSIPNMHVGHPFSWVVPDDIVERVILNPLSRRQAGHPIGGRHVSSSERTATQSRRRCGHLGHNSMSQEVF</sequence>
<feature type="chain" id="PRO_5042110803" description="Reverse transcriptase zinc-binding domain-containing protein" evidence="2">
    <location>
        <begin position="28"/>
        <end position="580"/>
    </location>
</feature>
<gene>
    <name evidence="4" type="ORF">Ddye_013641</name>
</gene>